<evidence type="ECO:0000256" key="1">
    <source>
        <dbReference type="SAM" id="MobiDB-lite"/>
    </source>
</evidence>
<organism evidence="3 4">
    <name type="scientific">Sphaeroforma arctica JP610</name>
    <dbReference type="NCBI Taxonomy" id="667725"/>
    <lineage>
        <taxon>Eukaryota</taxon>
        <taxon>Ichthyosporea</taxon>
        <taxon>Ichthyophonida</taxon>
        <taxon>Sphaeroforma</taxon>
    </lineage>
</organism>
<feature type="domain" description="Nascent polypeptide-associated complex subunit alpha-like UBA" evidence="2">
    <location>
        <begin position="51"/>
        <end position="90"/>
    </location>
</feature>
<proteinExistence type="predicted"/>
<evidence type="ECO:0000313" key="3">
    <source>
        <dbReference type="EMBL" id="KNC79883.1"/>
    </source>
</evidence>
<gene>
    <name evidence="3" type="ORF">SARC_07737</name>
</gene>
<evidence type="ECO:0000259" key="2">
    <source>
        <dbReference type="Pfam" id="PF19026"/>
    </source>
</evidence>
<dbReference type="InterPro" id="IPR044034">
    <property type="entry name" value="NAC-like_UBA"/>
</dbReference>
<dbReference type="EMBL" id="KQ242229">
    <property type="protein sequence ID" value="KNC79883.1"/>
    <property type="molecule type" value="Genomic_DNA"/>
</dbReference>
<feature type="compositionally biased region" description="Acidic residues" evidence="1">
    <location>
        <begin position="11"/>
        <end position="21"/>
    </location>
</feature>
<reference evidence="3 4" key="1">
    <citation type="submission" date="2011-02" db="EMBL/GenBank/DDBJ databases">
        <title>The Genome Sequence of Sphaeroforma arctica JP610.</title>
        <authorList>
            <consortium name="The Broad Institute Genome Sequencing Platform"/>
            <person name="Russ C."/>
            <person name="Cuomo C."/>
            <person name="Young S.K."/>
            <person name="Zeng Q."/>
            <person name="Gargeya S."/>
            <person name="Alvarado L."/>
            <person name="Berlin A."/>
            <person name="Chapman S.B."/>
            <person name="Chen Z."/>
            <person name="Freedman E."/>
            <person name="Gellesch M."/>
            <person name="Goldberg J."/>
            <person name="Griggs A."/>
            <person name="Gujja S."/>
            <person name="Heilman E."/>
            <person name="Heiman D."/>
            <person name="Howarth C."/>
            <person name="Mehta T."/>
            <person name="Neiman D."/>
            <person name="Pearson M."/>
            <person name="Roberts A."/>
            <person name="Saif S."/>
            <person name="Shea T."/>
            <person name="Shenoy N."/>
            <person name="Sisk P."/>
            <person name="Stolte C."/>
            <person name="Sykes S."/>
            <person name="White J."/>
            <person name="Yandava C."/>
            <person name="Burger G."/>
            <person name="Gray M.W."/>
            <person name="Holland P.W.H."/>
            <person name="King N."/>
            <person name="Lang F.B.F."/>
            <person name="Roger A.J."/>
            <person name="Ruiz-Trillo I."/>
            <person name="Haas B."/>
            <person name="Nusbaum C."/>
            <person name="Birren B."/>
        </authorList>
    </citation>
    <scope>NUCLEOTIDE SEQUENCE [LARGE SCALE GENOMIC DNA]</scope>
    <source>
        <strain evidence="3 4">JP610</strain>
    </source>
</reference>
<protein>
    <recommendedName>
        <fullName evidence="2">Nascent polypeptide-associated complex subunit alpha-like UBA domain-containing protein</fullName>
    </recommendedName>
</protein>
<sequence>MSKDENQNNGDDVDSDTEENQVVEHGHKSGKADLAKIKIERMVRDRKLALVKVEESDVELLKTELGIDEADAKLMLQREGGNAYKALSTFITAHNGTLTTC</sequence>
<dbReference type="Proteomes" id="UP000054560">
    <property type="component" value="Unassembled WGS sequence"/>
</dbReference>
<accession>A0A0L0FVB1</accession>
<evidence type="ECO:0000313" key="4">
    <source>
        <dbReference type="Proteomes" id="UP000054560"/>
    </source>
</evidence>
<feature type="compositionally biased region" description="Basic and acidic residues" evidence="1">
    <location>
        <begin position="22"/>
        <end position="31"/>
    </location>
</feature>
<dbReference type="RefSeq" id="XP_014153785.1">
    <property type="nucleotide sequence ID" value="XM_014298310.1"/>
</dbReference>
<name>A0A0L0FVB1_9EUKA</name>
<dbReference type="GeneID" id="25908241"/>
<dbReference type="Pfam" id="PF19026">
    <property type="entry name" value="UBA_HYPK"/>
    <property type="match status" value="1"/>
</dbReference>
<keyword evidence="4" id="KW-1185">Reference proteome</keyword>
<dbReference type="AlphaFoldDB" id="A0A0L0FVB1"/>
<dbReference type="OrthoDB" id="285219at2759"/>
<feature type="region of interest" description="Disordered" evidence="1">
    <location>
        <begin position="1"/>
        <end position="31"/>
    </location>
</feature>